<keyword evidence="2" id="KW-1185">Reference proteome</keyword>
<reference evidence="1 2" key="1">
    <citation type="submission" date="2019-06" db="EMBL/GenBank/DDBJ databases">
        <title>Genome Sequence of the Brown Rot Fungal Pathogen Monilinia laxa.</title>
        <authorList>
            <person name="De Miccolis Angelini R.M."/>
            <person name="Landi L."/>
            <person name="Abate D."/>
            <person name="Pollastro S."/>
            <person name="Romanazzi G."/>
            <person name="Faretra F."/>
        </authorList>
    </citation>
    <scope>NUCLEOTIDE SEQUENCE [LARGE SCALE GENOMIC DNA]</scope>
    <source>
        <strain evidence="1 2">Mlax316</strain>
    </source>
</reference>
<sequence>MSYIIIFNFISFALIDEPASKYLDTYMKLPRLTFKRHISTHDRLNTHTLHHHFCFPFPRQYNNYLSNRRHNSFGYQSPPGHTQQAKPIAYHTSCLS</sequence>
<comment type="caution">
    <text evidence="1">The sequence shown here is derived from an EMBL/GenBank/DDBJ whole genome shotgun (WGS) entry which is preliminary data.</text>
</comment>
<name>A0A5N6KPM5_MONLA</name>
<organism evidence="1 2">
    <name type="scientific">Monilinia laxa</name>
    <name type="common">Brown rot fungus</name>
    <name type="synonym">Sclerotinia laxa</name>
    <dbReference type="NCBI Taxonomy" id="61186"/>
    <lineage>
        <taxon>Eukaryota</taxon>
        <taxon>Fungi</taxon>
        <taxon>Dikarya</taxon>
        <taxon>Ascomycota</taxon>
        <taxon>Pezizomycotina</taxon>
        <taxon>Leotiomycetes</taxon>
        <taxon>Helotiales</taxon>
        <taxon>Sclerotiniaceae</taxon>
        <taxon>Monilinia</taxon>
    </lineage>
</organism>
<evidence type="ECO:0000313" key="1">
    <source>
        <dbReference type="EMBL" id="KAB8305059.1"/>
    </source>
</evidence>
<gene>
    <name evidence="1" type="ORF">EYC80_004360</name>
</gene>
<dbReference type="EMBL" id="VIGI01000001">
    <property type="protein sequence ID" value="KAB8305059.1"/>
    <property type="molecule type" value="Genomic_DNA"/>
</dbReference>
<dbReference type="AlphaFoldDB" id="A0A5N6KPM5"/>
<accession>A0A5N6KPM5</accession>
<protein>
    <submittedName>
        <fullName evidence="1">Uncharacterized protein</fullName>
    </submittedName>
</protein>
<dbReference type="Proteomes" id="UP000326757">
    <property type="component" value="Unassembled WGS sequence"/>
</dbReference>
<evidence type="ECO:0000313" key="2">
    <source>
        <dbReference type="Proteomes" id="UP000326757"/>
    </source>
</evidence>
<proteinExistence type="predicted"/>